<protein>
    <submittedName>
        <fullName evidence="2">HK97 family phage portal protein</fullName>
    </submittedName>
</protein>
<name>A0ABU1QX37_9BACT</name>
<accession>A0ABU1QX37</accession>
<dbReference type="InterPro" id="IPR006427">
    <property type="entry name" value="Portal_HK97"/>
</dbReference>
<reference evidence="2 3" key="1">
    <citation type="submission" date="2023-07" db="EMBL/GenBank/DDBJ databases">
        <title>Sorghum-associated microbial communities from plants grown in Nebraska, USA.</title>
        <authorList>
            <person name="Schachtman D."/>
        </authorList>
    </citation>
    <scope>NUCLEOTIDE SEQUENCE [LARGE SCALE GENOMIC DNA]</scope>
    <source>
        <strain evidence="2 3">BE57</strain>
    </source>
</reference>
<evidence type="ECO:0000313" key="2">
    <source>
        <dbReference type="EMBL" id="MDR6805562.1"/>
    </source>
</evidence>
<feature type="compositionally biased region" description="Polar residues" evidence="1">
    <location>
        <begin position="28"/>
        <end position="42"/>
    </location>
</feature>
<feature type="compositionally biased region" description="Polar residues" evidence="1">
    <location>
        <begin position="438"/>
        <end position="449"/>
    </location>
</feature>
<keyword evidence="3" id="KW-1185">Reference proteome</keyword>
<dbReference type="InterPro" id="IPR006944">
    <property type="entry name" value="Phage/GTA_portal"/>
</dbReference>
<organism evidence="2 3">
    <name type="scientific">Dyadobacter fermentans</name>
    <dbReference type="NCBI Taxonomy" id="94254"/>
    <lineage>
        <taxon>Bacteria</taxon>
        <taxon>Pseudomonadati</taxon>
        <taxon>Bacteroidota</taxon>
        <taxon>Cytophagia</taxon>
        <taxon>Cytophagales</taxon>
        <taxon>Spirosomataceae</taxon>
        <taxon>Dyadobacter</taxon>
    </lineage>
</organism>
<gene>
    <name evidence="2" type="ORF">J2W84_002608</name>
</gene>
<dbReference type="Pfam" id="PF04860">
    <property type="entry name" value="Phage_portal"/>
    <property type="match status" value="1"/>
</dbReference>
<evidence type="ECO:0000256" key="1">
    <source>
        <dbReference type="SAM" id="MobiDB-lite"/>
    </source>
</evidence>
<evidence type="ECO:0000313" key="3">
    <source>
        <dbReference type="Proteomes" id="UP001264980"/>
    </source>
</evidence>
<proteinExistence type="predicted"/>
<comment type="caution">
    <text evidence="2">The sequence shown here is derived from an EMBL/GenBank/DDBJ whole genome shotgun (WGS) entry which is preliminary data.</text>
</comment>
<feature type="region of interest" description="Disordered" evidence="1">
    <location>
        <begin position="15"/>
        <end position="42"/>
    </location>
</feature>
<dbReference type="NCBIfam" id="TIGR01537">
    <property type="entry name" value="portal_HK97"/>
    <property type="match status" value="1"/>
</dbReference>
<sequence>MASWTNIFRFGERSQPAPVEPVEERSVTPATVSDGSGSVASTKDSAEEFARKLGLDELHVSVTPRNAMSISAFYGCVRFISNILSSLPYTVYRSESGGGSKKFTEHPLHWVLTKRANRHMSPFIAHRTMLMNCLVYGWSIAEIKRDYLYRVTEIIPYPCSKVFILHDISSDEFYFKIPHLNKTLSEDEVIWLKDLSFDGNWGGSIVTWQSQTIKINLLAKQFEDKFFSKSTFVGGIIESGDAKSEDAAKTIKKRVVEGLQDGDDGGFGLVVLSHGVKFTKVGMTPVESQLNELFNQSAKEIAMMFGLPLSVLGNTEVQSSWGTGVEQMFIALTNSVLIPIATQFEQELDYKCLRKDEILKGVFTRHNFKGLLKGDQKAQAEYYAKMAGAGFFKLDEVRDLEEMDKLPDGTGDTAYMNGSNRPLALLGKEFKQTKNNKKSNGNEDSASES</sequence>
<dbReference type="EMBL" id="JAVDTI010000002">
    <property type="protein sequence ID" value="MDR6805562.1"/>
    <property type="molecule type" value="Genomic_DNA"/>
</dbReference>
<feature type="region of interest" description="Disordered" evidence="1">
    <location>
        <begin position="426"/>
        <end position="449"/>
    </location>
</feature>
<dbReference type="RefSeq" id="WP_309983515.1">
    <property type="nucleotide sequence ID" value="NZ_JAVDTI010000002.1"/>
</dbReference>
<dbReference type="Proteomes" id="UP001264980">
    <property type="component" value="Unassembled WGS sequence"/>
</dbReference>